<feature type="transmembrane region" description="Helical" evidence="1">
    <location>
        <begin position="59"/>
        <end position="81"/>
    </location>
</feature>
<keyword evidence="1" id="KW-0472">Membrane</keyword>
<proteinExistence type="predicted"/>
<feature type="transmembrane region" description="Helical" evidence="1">
    <location>
        <begin position="7"/>
        <end position="26"/>
    </location>
</feature>
<keyword evidence="1" id="KW-1133">Transmembrane helix</keyword>
<gene>
    <name evidence="2" type="ORF">EAH74_26815</name>
</gene>
<comment type="caution">
    <text evidence="2">The sequence shown here is derived from an EMBL/GenBank/DDBJ whole genome shotgun (WGS) entry which is preliminary data.</text>
</comment>
<dbReference type="RefSeq" id="WP_140682345.1">
    <property type="nucleotide sequence ID" value="NZ_RCZA01000013.1"/>
</dbReference>
<keyword evidence="1" id="KW-0812">Transmembrane</keyword>
<evidence type="ECO:0000313" key="3">
    <source>
        <dbReference type="Proteomes" id="UP000320914"/>
    </source>
</evidence>
<name>A0A502HVH7_9PSED</name>
<accession>A0A502HVH7</accession>
<dbReference type="EMBL" id="RCZA01000013">
    <property type="protein sequence ID" value="TPG77925.1"/>
    <property type="molecule type" value="Genomic_DNA"/>
</dbReference>
<reference evidence="2 3" key="1">
    <citation type="journal article" date="2019" name="Environ. Microbiol.">
        <title>Species interactions and distinct microbial communities in high Arctic permafrost affected cryosols are associated with the CH4 and CO2 gas fluxes.</title>
        <authorList>
            <person name="Altshuler I."/>
            <person name="Hamel J."/>
            <person name="Turney S."/>
            <person name="Magnuson E."/>
            <person name="Levesque R."/>
            <person name="Greer C."/>
            <person name="Whyte L.G."/>
        </authorList>
    </citation>
    <scope>NUCLEOTIDE SEQUENCE [LARGE SCALE GENOMIC DNA]</scope>
    <source>
        <strain evidence="2 3">OWC5</strain>
    </source>
</reference>
<dbReference type="AlphaFoldDB" id="A0A502HVH7"/>
<evidence type="ECO:0000313" key="2">
    <source>
        <dbReference type="EMBL" id="TPG77925.1"/>
    </source>
</evidence>
<protein>
    <submittedName>
        <fullName evidence="2">Uncharacterized protein</fullName>
    </submittedName>
</protein>
<dbReference type="Proteomes" id="UP000320914">
    <property type="component" value="Unassembled WGS sequence"/>
</dbReference>
<organism evidence="2 3">
    <name type="scientific">Pseudomonas mandelii</name>
    <dbReference type="NCBI Taxonomy" id="75612"/>
    <lineage>
        <taxon>Bacteria</taxon>
        <taxon>Pseudomonadati</taxon>
        <taxon>Pseudomonadota</taxon>
        <taxon>Gammaproteobacteria</taxon>
        <taxon>Pseudomonadales</taxon>
        <taxon>Pseudomonadaceae</taxon>
        <taxon>Pseudomonas</taxon>
    </lineage>
</organism>
<sequence>MNSLKLVVGVLALGFWFSSFFVWKYFDAHGLRTPDPQSGKIYPLDTHGSVIYLTFREHYFLYGLIIAGIVFFLLSVVFYFVGRNRP</sequence>
<evidence type="ECO:0000256" key="1">
    <source>
        <dbReference type="SAM" id="Phobius"/>
    </source>
</evidence>